<feature type="non-terminal residue" evidence="1">
    <location>
        <position position="1"/>
    </location>
</feature>
<keyword evidence="2" id="KW-1185">Reference proteome</keyword>
<gene>
    <name evidence="1" type="ORF">HMPREF0083_01590</name>
</gene>
<organism evidence="1 2">
    <name type="scientific">Aneurinibacillus aneurinilyticus ATCC 12856</name>
    <dbReference type="NCBI Taxonomy" id="649747"/>
    <lineage>
        <taxon>Bacteria</taxon>
        <taxon>Bacillati</taxon>
        <taxon>Bacillota</taxon>
        <taxon>Bacilli</taxon>
        <taxon>Bacillales</taxon>
        <taxon>Paenibacillaceae</taxon>
        <taxon>Aneurinibacillus group</taxon>
        <taxon>Aneurinibacillus</taxon>
    </lineage>
</organism>
<evidence type="ECO:0000313" key="2">
    <source>
        <dbReference type="Proteomes" id="UP000016511"/>
    </source>
</evidence>
<proteinExistence type="predicted"/>
<dbReference type="HOGENOM" id="CLU_2351392_0_0_9"/>
<dbReference type="eggNOG" id="ENOG50338VK">
    <property type="taxonomic scope" value="Bacteria"/>
</dbReference>
<name>U1YHU2_ANEAE</name>
<accession>U1YHU2</accession>
<dbReference type="Proteomes" id="UP000016511">
    <property type="component" value="Unassembled WGS sequence"/>
</dbReference>
<evidence type="ECO:0000313" key="1">
    <source>
        <dbReference type="EMBL" id="ERI10331.1"/>
    </source>
</evidence>
<sequence>AVLCIFSLPNTKKINYLKKQSYKLKSFEIRKIRYENGHTFFLEIKLDVEQNGQSFEWSETVDTSKGKVWVIEKEDPYAKYRDGKMNFEIEELKEKEV</sequence>
<comment type="caution">
    <text evidence="1">The sequence shown here is derived from an EMBL/GenBank/DDBJ whole genome shotgun (WGS) entry which is preliminary data.</text>
</comment>
<reference evidence="1 2" key="1">
    <citation type="submission" date="2013-08" db="EMBL/GenBank/DDBJ databases">
        <authorList>
            <person name="Weinstock G."/>
            <person name="Sodergren E."/>
            <person name="Wylie T."/>
            <person name="Fulton L."/>
            <person name="Fulton R."/>
            <person name="Fronick C."/>
            <person name="O'Laughlin M."/>
            <person name="Godfrey J."/>
            <person name="Miner T."/>
            <person name="Herter B."/>
            <person name="Appelbaum E."/>
            <person name="Cordes M."/>
            <person name="Lek S."/>
            <person name="Wollam A."/>
            <person name="Pepin K.H."/>
            <person name="Palsikar V.B."/>
            <person name="Mitreva M."/>
            <person name="Wilson R.K."/>
        </authorList>
    </citation>
    <scope>NUCLEOTIDE SEQUENCE [LARGE SCALE GENOMIC DNA]</scope>
    <source>
        <strain evidence="1 2">ATCC 12856</strain>
    </source>
</reference>
<dbReference type="PATRIC" id="fig|649747.3.peg.1438"/>
<protein>
    <submittedName>
        <fullName evidence="1">Uncharacterized protein</fullName>
    </submittedName>
</protein>
<dbReference type="AlphaFoldDB" id="U1YHU2"/>
<dbReference type="EMBL" id="AWSJ01000106">
    <property type="protein sequence ID" value="ERI10331.1"/>
    <property type="molecule type" value="Genomic_DNA"/>
</dbReference>